<accession>A0A5E4LSC5</accession>
<evidence type="ECO:0000259" key="1">
    <source>
        <dbReference type="Pfam" id="PF01974"/>
    </source>
</evidence>
<organism evidence="2 3">
    <name type="scientific">Candidatus Bilamarchaeum dharawalense</name>
    <dbReference type="NCBI Taxonomy" id="2885759"/>
    <lineage>
        <taxon>Archaea</taxon>
        <taxon>Candidatus Micrarchaeota</taxon>
        <taxon>Candidatus Micrarchaeia</taxon>
        <taxon>Candidatus Anstonellales</taxon>
        <taxon>Candidatus Bilamarchaeaceae</taxon>
        <taxon>Candidatus Bilamarchaeum</taxon>
    </lineage>
</organism>
<dbReference type="GO" id="GO:0000213">
    <property type="term" value="F:tRNA-intron lyase activity"/>
    <property type="evidence" value="ECO:0007669"/>
    <property type="project" value="UniProtKB-EC"/>
</dbReference>
<evidence type="ECO:0000313" key="3">
    <source>
        <dbReference type="Proteomes" id="UP000789941"/>
    </source>
</evidence>
<dbReference type="GO" id="GO:0006388">
    <property type="term" value="P:tRNA splicing, via endonucleolytic cleavage and ligation"/>
    <property type="evidence" value="ECO:0007669"/>
    <property type="project" value="InterPro"/>
</dbReference>
<dbReference type="EMBL" id="CABMJJ010000011">
    <property type="protein sequence ID" value="VVC04884.1"/>
    <property type="molecule type" value="Genomic_DNA"/>
</dbReference>
<dbReference type="InterPro" id="IPR006677">
    <property type="entry name" value="tRNA_intron_Endonuc_cat-like"/>
</dbReference>
<sequence>MKYETKDNFLILTEKSLILKLRSLGAGIEEGDETKITFLEAAYFAERGVLPISKDELLELASRTDKLYKEKFLVIKYLRDHGYIVRPSLDGTPYLRLHRKGYRPGEDKTYYLIEVVKKDWTASSDSLAAPLETAGKLRKELAIAIVGDDKEPKFLKFARLNFE</sequence>
<dbReference type="AlphaFoldDB" id="A0A5E4LSC5"/>
<keyword evidence="2" id="KW-0540">Nuclease</keyword>
<keyword evidence="2" id="KW-0456">Lyase</keyword>
<feature type="domain" description="tRNA intron endonuclease catalytic" evidence="1">
    <location>
        <begin position="70"/>
        <end position="150"/>
    </location>
</feature>
<evidence type="ECO:0000313" key="2">
    <source>
        <dbReference type="EMBL" id="VVC04884.1"/>
    </source>
</evidence>
<reference evidence="2 3" key="1">
    <citation type="submission" date="2019-08" db="EMBL/GenBank/DDBJ databases">
        <authorList>
            <person name="Vazquez-Campos X."/>
        </authorList>
    </citation>
    <scope>NUCLEOTIDE SEQUENCE [LARGE SCALE GENOMIC DNA]</scope>
    <source>
        <strain evidence="2">LFW-283_2</strain>
    </source>
</reference>
<dbReference type="EC" id="4.6.1.16" evidence="2"/>
<dbReference type="Gene3D" id="3.40.1350.150">
    <property type="match status" value="1"/>
</dbReference>
<keyword evidence="2" id="KW-0255">Endonuclease</keyword>
<protein>
    <submittedName>
        <fullName evidence="2">tRNA-splicing endonuclease</fullName>
        <ecNumber evidence="2">4.6.1.16</ecNumber>
    </submittedName>
</protein>
<name>A0A5E4LSC5_9ARCH</name>
<dbReference type="InterPro" id="IPR036167">
    <property type="entry name" value="tRNA_intron_Endo_cat-like_sf"/>
</dbReference>
<dbReference type="Pfam" id="PF01974">
    <property type="entry name" value="tRNA_int_endo"/>
    <property type="match status" value="1"/>
</dbReference>
<comment type="caution">
    <text evidence="2">The sequence shown here is derived from an EMBL/GenBank/DDBJ whole genome shotgun (WGS) entry which is preliminary data.</text>
</comment>
<keyword evidence="2" id="KW-0378">Hydrolase</keyword>
<proteinExistence type="predicted"/>
<dbReference type="SUPFAM" id="SSF53032">
    <property type="entry name" value="tRNA-intron endonuclease catalytic domain-like"/>
    <property type="match status" value="1"/>
</dbReference>
<gene>
    <name evidence="2" type="primary">endA_1</name>
    <name evidence="2" type="ORF">LFW2832_01172</name>
</gene>
<dbReference type="Proteomes" id="UP000789941">
    <property type="component" value="Unassembled WGS sequence"/>
</dbReference>